<accession>X0TJL6</accession>
<evidence type="ECO:0000313" key="1">
    <source>
        <dbReference type="EMBL" id="GAF93738.1"/>
    </source>
</evidence>
<dbReference type="EMBL" id="BARS01015732">
    <property type="protein sequence ID" value="GAF93738.1"/>
    <property type="molecule type" value="Genomic_DNA"/>
</dbReference>
<name>X0TJL6_9ZZZZ</name>
<feature type="non-terminal residue" evidence="1">
    <location>
        <position position="30"/>
    </location>
</feature>
<proteinExistence type="predicted"/>
<sequence length="30" mass="3276">MGALLEIIEIYEDSEQARSVRIAAARALGE</sequence>
<gene>
    <name evidence="1" type="ORF">S01H1_25983</name>
</gene>
<comment type="caution">
    <text evidence="1">The sequence shown here is derived from an EMBL/GenBank/DDBJ whole genome shotgun (WGS) entry which is preliminary data.</text>
</comment>
<organism evidence="1">
    <name type="scientific">marine sediment metagenome</name>
    <dbReference type="NCBI Taxonomy" id="412755"/>
    <lineage>
        <taxon>unclassified sequences</taxon>
        <taxon>metagenomes</taxon>
        <taxon>ecological metagenomes</taxon>
    </lineage>
</organism>
<evidence type="ECO:0008006" key="2">
    <source>
        <dbReference type="Google" id="ProtNLM"/>
    </source>
</evidence>
<reference evidence="1" key="1">
    <citation type="journal article" date="2014" name="Front. Microbiol.">
        <title>High frequency of phylogenetically diverse reductive dehalogenase-homologous genes in deep subseafloor sedimentary metagenomes.</title>
        <authorList>
            <person name="Kawai M."/>
            <person name="Futagami T."/>
            <person name="Toyoda A."/>
            <person name="Takaki Y."/>
            <person name="Nishi S."/>
            <person name="Hori S."/>
            <person name="Arai W."/>
            <person name="Tsubouchi T."/>
            <person name="Morono Y."/>
            <person name="Uchiyama I."/>
            <person name="Ito T."/>
            <person name="Fujiyama A."/>
            <person name="Inagaki F."/>
            <person name="Takami H."/>
        </authorList>
    </citation>
    <scope>NUCLEOTIDE SEQUENCE</scope>
    <source>
        <strain evidence="1">Expedition CK06-06</strain>
    </source>
</reference>
<protein>
    <recommendedName>
        <fullName evidence="2">HEAT repeat domain-containing protein</fullName>
    </recommendedName>
</protein>
<dbReference type="AlphaFoldDB" id="X0TJL6"/>